<accession>A0A2G8RLL7</accession>
<feature type="region of interest" description="Disordered" evidence="1">
    <location>
        <begin position="97"/>
        <end position="119"/>
    </location>
</feature>
<reference evidence="2 3" key="1">
    <citation type="journal article" date="2015" name="Sci. Rep.">
        <title>Chromosome-level genome map provides insights into diverse defense mechanisms in the medicinal fungus Ganoderma sinense.</title>
        <authorList>
            <person name="Zhu Y."/>
            <person name="Xu J."/>
            <person name="Sun C."/>
            <person name="Zhou S."/>
            <person name="Xu H."/>
            <person name="Nelson D.R."/>
            <person name="Qian J."/>
            <person name="Song J."/>
            <person name="Luo H."/>
            <person name="Xiang L."/>
            <person name="Li Y."/>
            <person name="Xu Z."/>
            <person name="Ji A."/>
            <person name="Wang L."/>
            <person name="Lu S."/>
            <person name="Hayward A."/>
            <person name="Sun W."/>
            <person name="Li X."/>
            <person name="Schwartz D.C."/>
            <person name="Wang Y."/>
            <person name="Chen S."/>
        </authorList>
    </citation>
    <scope>NUCLEOTIDE SEQUENCE [LARGE SCALE GENOMIC DNA]</scope>
    <source>
        <strain evidence="2 3">ZZ0214-1</strain>
    </source>
</reference>
<comment type="caution">
    <text evidence="2">The sequence shown here is derived from an EMBL/GenBank/DDBJ whole genome shotgun (WGS) entry which is preliminary data.</text>
</comment>
<dbReference type="Proteomes" id="UP000230002">
    <property type="component" value="Unassembled WGS sequence"/>
</dbReference>
<dbReference type="EMBL" id="AYKW01000069">
    <property type="protein sequence ID" value="PIL22400.1"/>
    <property type="molecule type" value="Genomic_DNA"/>
</dbReference>
<organism evidence="2 3">
    <name type="scientific">Ganoderma sinense ZZ0214-1</name>
    <dbReference type="NCBI Taxonomy" id="1077348"/>
    <lineage>
        <taxon>Eukaryota</taxon>
        <taxon>Fungi</taxon>
        <taxon>Dikarya</taxon>
        <taxon>Basidiomycota</taxon>
        <taxon>Agaricomycotina</taxon>
        <taxon>Agaricomycetes</taxon>
        <taxon>Polyporales</taxon>
        <taxon>Polyporaceae</taxon>
        <taxon>Ganoderma</taxon>
    </lineage>
</organism>
<evidence type="ECO:0000313" key="2">
    <source>
        <dbReference type="EMBL" id="PIL22400.1"/>
    </source>
</evidence>
<keyword evidence="3" id="KW-1185">Reference proteome</keyword>
<dbReference type="OrthoDB" id="10594147at2759"/>
<proteinExistence type="predicted"/>
<name>A0A2G8RLL7_9APHY</name>
<gene>
    <name evidence="2" type="ORF">GSI_15088</name>
</gene>
<evidence type="ECO:0000256" key="1">
    <source>
        <dbReference type="SAM" id="MobiDB-lite"/>
    </source>
</evidence>
<dbReference type="AlphaFoldDB" id="A0A2G8RLL7"/>
<protein>
    <submittedName>
        <fullName evidence="2">Uncharacterized protein</fullName>
    </submittedName>
</protein>
<evidence type="ECO:0000313" key="3">
    <source>
        <dbReference type="Proteomes" id="UP000230002"/>
    </source>
</evidence>
<sequence length="255" mass="27414">MSSSTRCNALSSSCFLENETCLDIEVCDPLAAFGSSFGCANDKHEFYGDPDFADGNEDSDDNELAVSDVDMRARGLSIDRFFASDVRAFGEGGPWLSAMADGDDNDNEDDGNRSDSVDARSFVDGIFPSGSTPTRYRVALAPSLGAIEEDESEFGLGDDIDSEGVDCPLISPSSLGSDFGSEMSSSAAFSISESEDFDSIRLSVTSFSTLDEDQQRRADGDPDFGWVWIEVEDSEAEEPQHLPLTRSCEVSLSLA</sequence>